<gene>
    <name evidence="1" type="ORF">F0T03_14720</name>
</gene>
<evidence type="ECO:0008006" key="3">
    <source>
        <dbReference type="Google" id="ProtNLM"/>
    </source>
</evidence>
<dbReference type="KEGG" id="yca:F0T03_14720"/>
<dbReference type="EMBL" id="CP043727">
    <property type="protein sequence ID" value="QHB33289.1"/>
    <property type="molecule type" value="Genomic_DNA"/>
</dbReference>
<dbReference type="Proteomes" id="UP000464402">
    <property type="component" value="Chromosome"/>
</dbReference>
<evidence type="ECO:0000313" key="1">
    <source>
        <dbReference type="EMBL" id="QHB33289.1"/>
    </source>
</evidence>
<protein>
    <recommendedName>
        <fullName evidence="3">Phage regulatory protein</fullName>
    </recommendedName>
</protein>
<reference evidence="2" key="1">
    <citation type="submission" date="2019-09" db="EMBL/GenBank/DDBJ databases">
        <title>Yersinia canariae sp. nov., isolated from a human yersiniosis case.</title>
        <authorList>
            <person name="Nguyen S.V."/>
            <person name="Greig D."/>
            <person name="Hurley D."/>
            <person name="Cao Y."/>
            <person name="McCabe E."/>
            <person name="Mitchell M."/>
            <person name="Jenkins C."/>
            <person name="Fanning S."/>
        </authorList>
    </citation>
    <scope>NUCLEOTIDE SEQUENCE [LARGE SCALE GENOMIC DNA]</scope>
    <source>
        <strain evidence="2">NCTC 14382</strain>
    </source>
</reference>
<sequence length="84" mass="9426">MTELITIKIPRETVTVKEFAAFEGMSVHTVYKWTADGRLDIAPKVINKDKKRPGGKTKILYAMYKAKQAAMSLGHSRFQIVISA</sequence>
<proteinExistence type="predicted"/>
<dbReference type="AlphaFoldDB" id="A0A857F3F9"/>
<organism evidence="1 2">
    <name type="scientific">Yersinia canariae</name>
    <dbReference type="NCBI Taxonomy" id="2607663"/>
    <lineage>
        <taxon>Bacteria</taxon>
        <taxon>Pseudomonadati</taxon>
        <taxon>Pseudomonadota</taxon>
        <taxon>Gammaproteobacteria</taxon>
        <taxon>Enterobacterales</taxon>
        <taxon>Yersiniaceae</taxon>
        <taxon>Yersinia</taxon>
    </lineage>
</organism>
<dbReference type="RefSeq" id="WP_050297558.1">
    <property type="nucleotide sequence ID" value="NZ_CP043727.1"/>
</dbReference>
<evidence type="ECO:0000313" key="2">
    <source>
        <dbReference type="Proteomes" id="UP000464402"/>
    </source>
</evidence>
<name>A0A857F3F9_9GAMM</name>
<keyword evidence="2" id="KW-1185">Reference proteome</keyword>
<accession>A0A857F3F9</accession>